<dbReference type="AlphaFoldDB" id="A0A2I0CRV9"/>
<feature type="region of interest" description="Disordered" evidence="2">
    <location>
        <begin position="139"/>
        <end position="174"/>
    </location>
</feature>
<feature type="coiled-coil region" evidence="1">
    <location>
        <begin position="44"/>
        <end position="74"/>
    </location>
</feature>
<evidence type="ECO:0000313" key="3">
    <source>
        <dbReference type="EMBL" id="PKF71881.1"/>
    </source>
</evidence>
<protein>
    <recommendedName>
        <fullName evidence="5">Conjugal transfer protein TraD</fullName>
    </recommendedName>
</protein>
<reference evidence="4" key="1">
    <citation type="submission" date="2017-12" db="EMBL/GenBank/DDBJ databases">
        <authorList>
            <person name="Yu X.-Y."/>
        </authorList>
    </citation>
    <scope>NUCLEOTIDE SEQUENCE [LARGE SCALE GENOMIC DNA]</scope>
    <source>
        <strain evidence="4">ZYSR67-Z</strain>
    </source>
</reference>
<accession>A0A2I0CRV9</accession>
<sequence length="174" mass="19393">MSSRHFALRHAKWSRAKVQQAEEQKRGRGRRPASELTEKREREIAALAAAVAKQQQRLEELKEAQRKAQKAARRTYLNQRKFAVGGLAQIAGLLEADAGFVLGAMLVIADQRERDGTWPSSVFLEYKARGDEVLAARAAARKGRKSTGDDDEDDDVEFGPAALPMQETRYQEGA</sequence>
<proteinExistence type="predicted"/>
<gene>
    <name evidence="3" type="ORF">CW360_05645</name>
</gene>
<dbReference type="Pfam" id="PF06412">
    <property type="entry name" value="TraD"/>
    <property type="match status" value="1"/>
</dbReference>
<organism evidence="3 4">
    <name type="scientific">Pseudomonas fluvialis</name>
    <dbReference type="NCBI Taxonomy" id="1793966"/>
    <lineage>
        <taxon>Bacteria</taxon>
        <taxon>Pseudomonadati</taxon>
        <taxon>Pseudomonadota</taxon>
        <taxon>Gammaproteobacteria</taxon>
        <taxon>Pseudomonadales</taxon>
        <taxon>Pseudomonadaceae</taxon>
        <taxon>Pseudomonas</taxon>
    </lineage>
</organism>
<comment type="caution">
    <text evidence="3">The sequence shown here is derived from an EMBL/GenBank/DDBJ whole genome shotgun (WGS) entry which is preliminary data.</text>
</comment>
<evidence type="ECO:0000313" key="4">
    <source>
        <dbReference type="Proteomes" id="UP000242861"/>
    </source>
</evidence>
<dbReference type="Proteomes" id="UP000242861">
    <property type="component" value="Unassembled WGS sequence"/>
</dbReference>
<dbReference type="InterPro" id="IPR009444">
    <property type="entry name" value="Conjugal_tfr_TraD_a-type"/>
</dbReference>
<keyword evidence="1" id="KW-0175">Coiled coil</keyword>
<evidence type="ECO:0008006" key="5">
    <source>
        <dbReference type="Google" id="ProtNLM"/>
    </source>
</evidence>
<name>A0A2I0CRV9_9PSED</name>
<dbReference type="EMBL" id="PIYS01000006">
    <property type="protein sequence ID" value="PKF71881.1"/>
    <property type="molecule type" value="Genomic_DNA"/>
</dbReference>
<evidence type="ECO:0000256" key="2">
    <source>
        <dbReference type="SAM" id="MobiDB-lite"/>
    </source>
</evidence>
<feature type="region of interest" description="Disordered" evidence="2">
    <location>
        <begin position="1"/>
        <end position="39"/>
    </location>
</feature>
<evidence type="ECO:0000256" key="1">
    <source>
        <dbReference type="SAM" id="Coils"/>
    </source>
</evidence>
<feature type="compositionally biased region" description="Basic residues" evidence="2">
    <location>
        <begin position="1"/>
        <end position="15"/>
    </location>
</feature>
<feature type="compositionally biased region" description="Basic and acidic residues" evidence="2">
    <location>
        <begin position="20"/>
        <end position="39"/>
    </location>
</feature>